<evidence type="ECO:0000313" key="3">
    <source>
        <dbReference type="EMBL" id="MDY0746392.1"/>
    </source>
</evidence>
<dbReference type="Gene3D" id="3.30.70.100">
    <property type="match status" value="1"/>
</dbReference>
<keyword evidence="3" id="KW-0503">Monooxygenase</keyword>
<dbReference type="PANTHER" id="PTHR40057:SF1">
    <property type="entry name" value="SLR1162 PROTEIN"/>
    <property type="match status" value="1"/>
</dbReference>
<feature type="domain" description="ABM" evidence="2">
    <location>
        <begin position="12"/>
        <end position="80"/>
    </location>
</feature>
<accession>A0ABU5DJC8</accession>
<sequence>MEATVPGARPDMVTSVILHQVAAGMRPRYEQWLARIIPVAATFRGHRGVDVIRPPEGSQTYTVAIRFDDLACAQTWFQSRTRQLLIDEVEPLLAQAEQVNTVTGLEFWFDHPKGMGPPRPYKQFLLTLSVIYPLTLLVPLAVRRLIGGLPLLQPAWIERLIVAVIIVSLMTYVIMPRYTRWLAAWLRR</sequence>
<dbReference type="GO" id="GO:0004497">
    <property type="term" value="F:monooxygenase activity"/>
    <property type="evidence" value="ECO:0007669"/>
    <property type="project" value="UniProtKB-KW"/>
</dbReference>
<dbReference type="SUPFAM" id="SSF54909">
    <property type="entry name" value="Dimeric alpha+beta barrel"/>
    <property type="match status" value="1"/>
</dbReference>
<evidence type="ECO:0000259" key="2">
    <source>
        <dbReference type="Pfam" id="PF03992"/>
    </source>
</evidence>
<keyword evidence="1" id="KW-0812">Transmembrane</keyword>
<dbReference type="Pfam" id="PF03992">
    <property type="entry name" value="ABM"/>
    <property type="match status" value="1"/>
</dbReference>
<protein>
    <submittedName>
        <fullName evidence="3">Antibiotic biosynthesis monooxygenase</fullName>
    </submittedName>
</protein>
<keyword evidence="1" id="KW-0472">Membrane</keyword>
<keyword evidence="3" id="KW-0560">Oxidoreductase</keyword>
<feature type="transmembrane region" description="Helical" evidence="1">
    <location>
        <begin position="124"/>
        <end position="142"/>
    </location>
</feature>
<name>A0ABU5DJC8_9BURK</name>
<dbReference type="Proteomes" id="UP001285263">
    <property type="component" value="Unassembled WGS sequence"/>
</dbReference>
<keyword evidence="1" id="KW-1133">Transmembrane helix</keyword>
<evidence type="ECO:0000313" key="4">
    <source>
        <dbReference type="Proteomes" id="UP001285263"/>
    </source>
</evidence>
<dbReference type="InterPro" id="IPR011008">
    <property type="entry name" value="Dimeric_a/b-barrel"/>
</dbReference>
<evidence type="ECO:0000256" key="1">
    <source>
        <dbReference type="SAM" id="Phobius"/>
    </source>
</evidence>
<proteinExistence type="predicted"/>
<keyword evidence="4" id="KW-1185">Reference proteome</keyword>
<gene>
    <name evidence="3" type="ORF">SNE35_17905</name>
</gene>
<dbReference type="InterPro" id="IPR007138">
    <property type="entry name" value="ABM_dom"/>
</dbReference>
<dbReference type="InterPro" id="IPR038762">
    <property type="entry name" value="ABM_predict"/>
</dbReference>
<comment type="caution">
    <text evidence="3">The sequence shown here is derived from an EMBL/GenBank/DDBJ whole genome shotgun (WGS) entry which is preliminary data.</text>
</comment>
<feature type="transmembrane region" description="Helical" evidence="1">
    <location>
        <begin position="154"/>
        <end position="175"/>
    </location>
</feature>
<dbReference type="PANTHER" id="PTHR40057">
    <property type="entry name" value="SLR1162 PROTEIN"/>
    <property type="match status" value="1"/>
</dbReference>
<dbReference type="EMBL" id="JAXCLA010000005">
    <property type="protein sequence ID" value="MDY0746392.1"/>
    <property type="molecule type" value="Genomic_DNA"/>
</dbReference>
<organism evidence="3 4">
    <name type="scientific">Roseateles agri</name>
    <dbReference type="NCBI Taxonomy" id="3098619"/>
    <lineage>
        <taxon>Bacteria</taxon>
        <taxon>Pseudomonadati</taxon>
        <taxon>Pseudomonadota</taxon>
        <taxon>Betaproteobacteria</taxon>
        <taxon>Burkholderiales</taxon>
        <taxon>Sphaerotilaceae</taxon>
        <taxon>Roseateles</taxon>
    </lineage>
</organism>
<reference evidence="3 4" key="1">
    <citation type="submission" date="2023-11" db="EMBL/GenBank/DDBJ databases">
        <title>Paucibacter sp. nov., isolated from fresh soil in Korea.</title>
        <authorList>
            <person name="Le N.T.T."/>
        </authorList>
    </citation>
    <scope>NUCLEOTIDE SEQUENCE [LARGE SCALE GENOMIC DNA]</scope>
    <source>
        <strain evidence="3 4">R3-3</strain>
    </source>
</reference>
<dbReference type="RefSeq" id="WP_320424300.1">
    <property type="nucleotide sequence ID" value="NZ_JAXCLA010000005.1"/>
</dbReference>